<dbReference type="InterPro" id="IPR011010">
    <property type="entry name" value="DNA_brk_join_enz"/>
</dbReference>
<dbReference type="InterPro" id="IPR002104">
    <property type="entry name" value="Integrase_catalytic"/>
</dbReference>
<dbReference type="GO" id="GO:0015074">
    <property type="term" value="P:DNA integration"/>
    <property type="evidence" value="ECO:0007669"/>
    <property type="project" value="InterPro"/>
</dbReference>
<protein>
    <submittedName>
        <fullName evidence="3">Phage integrase family protein</fullName>
    </submittedName>
</protein>
<dbReference type="InterPro" id="IPR013762">
    <property type="entry name" value="Integrase-like_cat_sf"/>
</dbReference>
<dbReference type="AlphaFoldDB" id="A0A1I0YTD0"/>
<dbReference type="GO" id="GO:0003677">
    <property type="term" value="F:DNA binding"/>
    <property type="evidence" value="ECO:0007669"/>
    <property type="project" value="InterPro"/>
</dbReference>
<gene>
    <name evidence="3" type="ORF">SAMN05216587_1214</name>
</gene>
<dbReference type="EMBL" id="FOJX01000021">
    <property type="protein sequence ID" value="SFB16472.1"/>
    <property type="molecule type" value="Genomic_DNA"/>
</dbReference>
<dbReference type="SUPFAM" id="SSF56349">
    <property type="entry name" value="DNA breaking-rejoining enzymes"/>
    <property type="match status" value="1"/>
</dbReference>
<dbReference type="Gene3D" id="1.10.443.10">
    <property type="entry name" value="Intergrase catalytic core"/>
    <property type="match status" value="1"/>
</dbReference>
<dbReference type="CDD" id="cd00397">
    <property type="entry name" value="DNA_BRE_C"/>
    <property type="match status" value="1"/>
</dbReference>
<organism evidence="3 4">
    <name type="scientific">Selenomonas ruminantium</name>
    <dbReference type="NCBI Taxonomy" id="971"/>
    <lineage>
        <taxon>Bacteria</taxon>
        <taxon>Bacillati</taxon>
        <taxon>Bacillota</taxon>
        <taxon>Negativicutes</taxon>
        <taxon>Selenomonadales</taxon>
        <taxon>Selenomonadaceae</taxon>
        <taxon>Selenomonas</taxon>
    </lineage>
</organism>
<name>A0A1I0YTD0_SELRU</name>
<evidence type="ECO:0000256" key="1">
    <source>
        <dbReference type="ARBA" id="ARBA00023172"/>
    </source>
</evidence>
<evidence type="ECO:0000313" key="3">
    <source>
        <dbReference type="EMBL" id="SFB16472.1"/>
    </source>
</evidence>
<dbReference type="GO" id="GO:0006310">
    <property type="term" value="P:DNA recombination"/>
    <property type="evidence" value="ECO:0007669"/>
    <property type="project" value="UniProtKB-KW"/>
</dbReference>
<feature type="domain" description="Tyr recombinase" evidence="2">
    <location>
        <begin position="153"/>
        <end position="316"/>
    </location>
</feature>
<dbReference type="Proteomes" id="UP000183843">
    <property type="component" value="Unassembled WGS sequence"/>
</dbReference>
<proteinExistence type="predicted"/>
<dbReference type="RefSeq" id="WP_074817552.1">
    <property type="nucleotide sequence ID" value="NZ_FOJX01000021.1"/>
</dbReference>
<dbReference type="PROSITE" id="PS51898">
    <property type="entry name" value="TYR_RECOMBINASE"/>
    <property type="match status" value="1"/>
</dbReference>
<reference evidence="3 4" key="1">
    <citation type="submission" date="2016-10" db="EMBL/GenBank/DDBJ databases">
        <authorList>
            <person name="de Groot N.N."/>
        </authorList>
    </citation>
    <scope>NUCLEOTIDE SEQUENCE [LARGE SCALE GENOMIC DNA]</scope>
    <source>
        <strain evidence="3 4">L14</strain>
    </source>
</reference>
<evidence type="ECO:0000313" key="4">
    <source>
        <dbReference type="Proteomes" id="UP000183843"/>
    </source>
</evidence>
<evidence type="ECO:0000259" key="2">
    <source>
        <dbReference type="PROSITE" id="PS51898"/>
    </source>
</evidence>
<sequence>MGKTASPSAQINALEKESGYLHINDGTHKADAQQELRDSGTTDFHDICKQVGFYESKTLCKYNGIFKQYLKFERDEGRPMNLRGFTAEKADAFLQYKWDEGRSPSTILGYCKAFAKLEGMLETVNKDWGEHHTDKVDEMLKNWRTEANDAQRPLDERESRAYADAGAVVAAIEDPRAQVAASLQLETGLRVHDVTYIRLNPDNTLEVNSKAGYRVANFPIPERLAVALREFGAANMQADGSTKFNLISYNDYRTELKAAAEKCGERYSGTHQLRHSFAQNLYAELREKGYTELQARQELAERLFHGRISVTYNYVR</sequence>
<accession>A0A1I0YTD0</accession>
<keyword evidence="1" id="KW-0233">DNA recombination</keyword>